<dbReference type="Proteomes" id="UP000698800">
    <property type="component" value="Unassembled WGS sequence"/>
</dbReference>
<reference evidence="2" key="1">
    <citation type="submission" date="2021-03" db="EMBL/GenBank/DDBJ databases">
        <title>Comparative genomics and phylogenomic investigation of the class Geoglossomycetes provide insights into ecological specialization and systematics.</title>
        <authorList>
            <person name="Melie T."/>
            <person name="Pirro S."/>
            <person name="Miller A.N."/>
            <person name="Quandt A."/>
        </authorList>
    </citation>
    <scope>NUCLEOTIDE SEQUENCE</scope>
    <source>
        <strain evidence="2">GBOQ0MN5Z8</strain>
    </source>
</reference>
<feature type="region of interest" description="Disordered" evidence="1">
    <location>
        <begin position="25"/>
        <end position="255"/>
    </location>
</feature>
<feature type="compositionally biased region" description="Basic and acidic residues" evidence="1">
    <location>
        <begin position="75"/>
        <end position="105"/>
    </location>
</feature>
<sequence>MANLAEGTGAPTLKLQTGPDALQFQPNTEIAARPRVSPIQIPSPRRKKGDGPQYEFSTEPEICTSPSWSDFGGGSEKKEKKRVEKERKELEKKLKKEKEREEKVAKASRRLSKMPPLAKMGIGRGPIATDGRSSISSERPTEPQTGTASSKTSIEFPLQYPSLKGVSLNSSASSLEPGQRKPFRQISPTSIGEPTPPSTRPNSSTDTSPTLPPSAPHEPHPPNHRYTPHHPSSSTRPNAAGSRSTWAAGKVPPKQPSRPLGKCFFICCGCLRWHDLPADIFEKIVAKPSPQRKVSDPTNDSSAIRQHEAGGPSLSLHGKQKAAAETASSVYPCPWCDHEMNSDCCASWTTVVYFHTRHH</sequence>
<evidence type="ECO:0000256" key="1">
    <source>
        <dbReference type="SAM" id="MobiDB-lite"/>
    </source>
</evidence>
<dbReference type="AlphaFoldDB" id="A0A9P8L407"/>
<feature type="compositionally biased region" description="Polar residues" evidence="1">
    <location>
        <begin position="131"/>
        <end position="153"/>
    </location>
</feature>
<feature type="region of interest" description="Disordered" evidence="1">
    <location>
        <begin position="289"/>
        <end position="321"/>
    </location>
</feature>
<organism evidence="2 3">
    <name type="scientific">Glutinoglossum americanum</name>
    <dbReference type="NCBI Taxonomy" id="1670608"/>
    <lineage>
        <taxon>Eukaryota</taxon>
        <taxon>Fungi</taxon>
        <taxon>Dikarya</taxon>
        <taxon>Ascomycota</taxon>
        <taxon>Pezizomycotina</taxon>
        <taxon>Geoglossomycetes</taxon>
        <taxon>Geoglossales</taxon>
        <taxon>Geoglossaceae</taxon>
        <taxon>Glutinoglossum</taxon>
    </lineage>
</organism>
<dbReference type="OrthoDB" id="5386674at2759"/>
<accession>A0A9P8L407</accession>
<evidence type="ECO:0000313" key="3">
    <source>
        <dbReference type="Proteomes" id="UP000698800"/>
    </source>
</evidence>
<evidence type="ECO:0000313" key="2">
    <source>
        <dbReference type="EMBL" id="KAH0542632.1"/>
    </source>
</evidence>
<feature type="compositionally biased region" description="Polar residues" evidence="1">
    <location>
        <begin position="230"/>
        <end position="245"/>
    </location>
</feature>
<feature type="compositionally biased region" description="Low complexity" evidence="1">
    <location>
        <begin position="200"/>
        <end position="209"/>
    </location>
</feature>
<proteinExistence type="predicted"/>
<gene>
    <name evidence="2" type="ORF">FGG08_002955</name>
</gene>
<comment type="caution">
    <text evidence="2">The sequence shown here is derived from an EMBL/GenBank/DDBJ whole genome shotgun (WGS) entry which is preliminary data.</text>
</comment>
<protein>
    <submittedName>
        <fullName evidence="2">Uncharacterized protein</fullName>
    </submittedName>
</protein>
<dbReference type="EMBL" id="JAGHQL010000049">
    <property type="protein sequence ID" value="KAH0542632.1"/>
    <property type="molecule type" value="Genomic_DNA"/>
</dbReference>
<keyword evidence="3" id="KW-1185">Reference proteome</keyword>
<feature type="compositionally biased region" description="Polar residues" evidence="1">
    <location>
        <begin position="167"/>
        <end position="176"/>
    </location>
</feature>
<name>A0A9P8L407_9PEZI</name>